<evidence type="ECO:0000313" key="1">
    <source>
        <dbReference type="EMBL" id="OPJ70284.1"/>
    </source>
</evidence>
<dbReference type="EMBL" id="LSYS01007908">
    <property type="protein sequence ID" value="OPJ70284.1"/>
    <property type="molecule type" value="Genomic_DNA"/>
</dbReference>
<proteinExistence type="predicted"/>
<keyword evidence="2" id="KW-1185">Reference proteome</keyword>
<name>A0A1V4JE02_PATFA</name>
<comment type="caution">
    <text evidence="1">The sequence shown here is derived from an EMBL/GenBank/DDBJ whole genome shotgun (WGS) entry which is preliminary data.</text>
</comment>
<reference evidence="1 2" key="1">
    <citation type="submission" date="2016-02" db="EMBL/GenBank/DDBJ databases">
        <title>Band-tailed pigeon sequencing and assembly.</title>
        <authorList>
            <person name="Soares A.E."/>
            <person name="Novak B.J."/>
            <person name="Rice E.S."/>
            <person name="O'Connell B."/>
            <person name="Chang D."/>
            <person name="Weber S."/>
            <person name="Shapiro B."/>
        </authorList>
    </citation>
    <scope>NUCLEOTIDE SEQUENCE [LARGE SCALE GENOMIC DNA]</scope>
    <source>
        <strain evidence="1">BTP2013</strain>
        <tissue evidence="1">Blood</tissue>
    </source>
</reference>
<gene>
    <name evidence="1" type="ORF">AV530_019467</name>
</gene>
<organism evidence="1 2">
    <name type="scientific">Patagioenas fasciata monilis</name>
    <dbReference type="NCBI Taxonomy" id="372326"/>
    <lineage>
        <taxon>Eukaryota</taxon>
        <taxon>Metazoa</taxon>
        <taxon>Chordata</taxon>
        <taxon>Craniata</taxon>
        <taxon>Vertebrata</taxon>
        <taxon>Euteleostomi</taxon>
        <taxon>Archelosauria</taxon>
        <taxon>Archosauria</taxon>
        <taxon>Dinosauria</taxon>
        <taxon>Saurischia</taxon>
        <taxon>Theropoda</taxon>
        <taxon>Coelurosauria</taxon>
        <taxon>Aves</taxon>
        <taxon>Neognathae</taxon>
        <taxon>Neoaves</taxon>
        <taxon>Columbimorphae</taxon>
        <taxon>Columbiformes</taxon>
        <taxon>Columbidae</taxon>
        <taxon>Patagioenas</taxon>
    </lineage>
</organism>
<accession>A0A1V4JE02</accession>
<protein>
    <submittedName>
        <fullName evidence="1">Uncharacterized protein</fullName>
    </submittedName>
</protein>
<sequence>MSNGAERHPGGLEDAAQETLTAVHLARVERGAGPFISAAFCYGWNPGLAPDQTKVCDRRVSLFWSAACVPLTPQLAAVPPEEVSHSSWSCAACRNPSPGHLEADCRAAVGQGAGSSFTSRGQRCPSTVGLTQARESCPFTPRVPSPLGASMLESEGPNHGCILLRCHGSAQHVQLAQQGLRFTTENWACLLGKMLEMMEKSIPSVAVSRITPCSLCHALAGSVSLQCFEEQRSGKGFPK</sequence>
<evidence type="ECO:0000313" key="2">
    <source>
        <dbReference type="Proteomes" id="UP000190648"/>
    </source>
</evidence>
<dbReference type="AlphaFoldDB" id="A0A1V4JE02"/>
<dbReference type="Proteomes" id="UP000190648">
    <property type="component" value="Unassembled WGS sequence"/>
</dbReference>